<dbReference type="Pfam" id="PF00271">
    <property type="entry name" value="Helicase_C"/>
    <property type="match status" value="1"/>
</dbReference>
<dbReference type="Proteomes" id="UP000694865">
    <property type="component" value="Unplaced"/>
</dbReference>
<feature type="non-terminal residue" evidence="3">
    <location>
        <position position="1"/>
    </location>
</feature>
<sequence length="162" mass="18547">TDGVHFKDNIRAGNVSNPETLSEAVKLLKPEYLVAAIKEHKMDKAIIFCRTKIDCDNIERYFATMGGGPRSKYNHQFSCVCLHGDRRPPERRQNLQMFKDNKVRFLICTDVAARGIDVRGVPFVINVTMPDEKSNYVHRIGRVGRADRYHTKQDVTNNDLVL</sequence>
<gene>
    <name evidence="3" type="primary">LOC102809961</name>
</gene>
<accession>A0ABM0MX20</accession>
<name>A0ABM0MX20_SACKO</name>
<feature type="domain" description="Helicase C-terminal" evidence="1">
    <location>
        <begin position="20"/>
        <end position="162"/>
    </location>
</feature>
<dbReference type="PROSITE" id="PS51194">
    <property type="entry name" value="HELICASE_CTER"/>
    <property type="match status" value="1"/>
</dbReference>
<dbReference type="InterPro" id="IPR027417">
    <property type="entry name" value="P-loop_NTPase"/>
</dbReference>
<evidence type="ECO:0000313" key="2">
    <source>
        <dbReference type="Proteomes" id="UP000694865"/>
    </source>
</evidence>
<proteinExistence type="predicted"/>
<dbReference type="SUPFAM" id="SSF52540">
    <property type="entry name" value="P-loop containing nucleoside triphosphate hydrolases"/>
    <property type="match status" value="1"/>
</dbReference>
<dbReference type="GeneID" id="102809961"/>
<dbReference type="InterPro" id="IPR001650">
    <property type="entry name" value="Helicase_C-like"/>
</dbReference>
<evidence type="ECO:0000313" key="3">
    <source>
        <dbReference type="RefSeq" id="XP_006824561.1"/>
    </source>
</evidence>
<reference evidence="3" key="1">
    <citation type="submission" date="2025-08" db="UniProtKB">
        <authorList>
            <consortium name="RefSeq"/>
        </authorList>
    </citation>
    <scope>IDENTIFICATION</scope>
    <source>
        <tissue evidence="3">Testes</tissue>
    </source>
</reference>
<keyword evidence="2" id="KW-1185">Reference proteome</keyword>
<dbReference type="Gene3D" id="3.40.50.300">
    <property type="entry name" value="P-loop containing nucleotide triphosphate hydrolases"/>
    <property type="match status" value="1"/>
</dbReference>
<evidence type="ECO:0000259" key="1">
    <source>
        <dbReference type="PROSITE" id="PS51194"/>
    </source>
</evidence>
<dbReference type="SMART" id="SM00490">
    <property type="entry name" value="HELICc"/>
    <property type="match status" value="1"/>
</dbReference>
<protein>
    <submittedName>
        <fullName evidence="3">ATP-dependent RNA helicase DDX1-like</fullName>
    </submittedName>
</protein>
<organism evidence="2 3">
    <name type="scientific">Saccoglossus kowalevskii</name>
    <name type="common">Acorn worm</name>
    <dbReference type="NCBI Taxonomy" id="10224"/>
    <lineage>
        <taxon>Eukaryota</taxon>
        <taxon>Metazoa</taxon>
        <taxon>Hemichordata</taxon>
        <taxon>Enteropneusta</taxon>
        <taxon>Harrimaniidae</taxon>
        <taxon>Saccoglossus</taxon>
    </lineage>
</organism>
<dbReference type="CDD" id="cd18787">
    <property type="entry name" value="SF2_C_DEAD"/>
    <property type="match status" value="1"/>
</dbReference>
<dbReference type="RefSeq" id="XP_006824561.1">
    <property type="nucleotide sequence ID" value="XM_006824498.1"/>
</dbReference>
<dbReference type="PANTHER" id="PTHR47958">
    <property type="entry name" value="ATP-DEPENDENT RNA HELICASE DBP3"/>
    <property type="match status" value="1"/>
</dbReference>